<organism evidence="1">
    <name type="scientific">hydrothermal vent metagenome</name>
    <dbReference type="NCBI Taxonomy" id="652676"/>
    <lineage>
        <taxon>unclassified sequences</taxon>
        <taxon>metagenomes</taxon>
        <taxon>ecological metagenomes</taxon>
    </lineage>
</organism>
<reference evidence="1" key="1">
    <citation type="submission" date="2018-06" db="EMBL/GenBank/DDBJ databases">
        <authorList>
            <person name="Zhirakovskaya E."/>
        </authorList>
    </citation>
    <scope>NUCLEOTIDE SEQUENCE</scope>
</reference>
<accession>A0A3B0VI10</accession>
<sequence length="92" mass="9553">MKFNNFRGLLLLLSLFALTSIACGLSNLGNDGPPSDAVVVNVVANTTVAPWLETAVTNFNASETATSSGDPAYVVLNTIESGQAIAQLQNDP</sequence>
<feature type="non-terminal residue" evidence="1">
    <location>
        <position position="92"/>
    </location>
</feature>
<dbReference type="PROSITE" id="PS51257">
    <property type="entry name" value="PROKAR_LIPOPROTEIN"/>
    <property type="match status" value="1"/>
</dbReference>
<dbReference type="EMBL" id="UOEU01000713">
    <property type="protein sequence ID" value="VAW38632.1"/>
    <property type="molecule type" value="Genomic_DNA"/>
</dbReference>
<name>A0A3B0VI10_9ZZZZ</name>
<evidence type="ECO:0000313" key="1">
    <source>
        <dbReference type="EMBL" id="VAW38632.1"/>
    </source>
</evidence>
<protein>
    <submittedName>
        <fullName evidence="1">Uncharacterized protein</fullName>
    </submittedName>
</protein>
<proteinExistence type="predicted"/>
<dbReference type="AlphaFoldDB" id="A0A3B0VI10"/>
<gene>
    <name evidence="1" type="ORF">MNBD_CHLOROFLEXI01-3735</name>
</gene>